<feature type="compositionally biased region" description="Polar residues" evidence="1">
    <location>
        <begin position="607"/>
        <end position="628"/>
    </location>
</feature>
<keyword evidence="2" id="KW-1133">Transmembrane helix</keyword>
<evidence type="ECO:0000313" key="4">
    <source>
        <dbReference type="EMBL" id="OZJ03211.1"/>
    </source>
</evidence>
<accession>A0A261XY05</accession>
<feature type="domain" description="RGS" evidence="3">
    <location>
        <begin position="217"/>
        <end position="284"/>
    </location>
</feature>
<evidence type="ECO:0000313" key="5">
    <source>
        <dbReference type="Proteomes" id="UP000242875"/>
    </source>
</evidence>
<dbReference type="Pfam" id="PF00615">
    <property type="entry name" value="RGS"/>
    <property type="match status" value="1"/>
</dbReference>
<name>A0A261XY05_9FUNG</name>
<dbReference type="Proteomes" id="UP000242875">
    <property type="component" value="Unassembled WGS sequence"/>
</dbReference>
<reference evidence="4 5" key="1">
    <citation type="journal article" date="2017" name="Mycologia">
        <title>Bifiguratus adelaidae, gen. et sp. nov., a new member of Mucoromycotina in endophytic and soil-dwelling habitats.</title>
        <authorList>
            <person name="Torres-Cruz T.J."/>
            <person name="Billingsley Tobias T.L."/>
            <person name="Almatruk M."/>
            <person name="Hesse C."/>
            <person name="Kuske C.R."/>
            <person name="Desiro A."/>
            <person name="Benucci G.M."/>
            <person name="Bonito G."/>
            <person name="Stajich J.E."/>
            <person name="Dunlap C."/>
            <person name="Arnold A.E."/>
            <person name="Porras-Alfaro A."/>
        </authorList>
    </citation>
    <scope>NUCLEOTIDE SEQUENCE [LARGE SCALE GENOMIC DNA]</scope>
    <source>
        <strain evidence="4 5">AZ0501</strain>
    </source>
</reference>
<dbReference type="PANTHER" id="PTHR39466">
    <property type="entry name" value="RGS DOMAIN-CONTAINING PROTEIN"/>
    <property type="match status" value="1"/>
</dbReference>
<dbReference type="InterPro" id="IPR044926">
    <property type="entry name" value="RGS_subdomain_2"/>
</dbReference>
<keyword evidence="2" id="KW-0812">Transmembrane</keyword>
<protein>
    <recommendedName>
        <fullName evidence="3">RGS domain-containing protein</fullName>
    </recommendedName>
</protein>
<feature type="transmembrane region" description="Helical" evidence="2">
    <location>
        <begin position="331"/>
        <end position="355"/>
    </location>
</feature>
<dbReference type="Gene3D" id="1.10.167.10">
    <property type="entry name" value="Regulator of G-protein Signalling 4, domain 2"/>
    <property type="match status" value="1"/>
</dbReference>
<dbReference type="OrthoDB" id="3232309at2759"/>
<dbReference type="SUPFAM" id="SSF48097">
    <property type="entry name" value="Regulator of G-protein signaling, RGS"/>
    <property type="match status" value="1"/>
</dbReference>
<comment type="caution">
    <text evidence="4">The sequence shown here is derived from an EMBL/GenBank/DDBJ whole genome shotgun (WGS) entry which is preliminary data.</text>
</comment>
<dbReference type="InterPro" id="IPR036305">
    <property type="entry name" value="RGS_sf"/>
</dbReference>
<organism evidence="4 5">
    <name type="scientific">Bifiguratus adelaidae</name>
    <dbReference type="NCBI Taxonomy" id="1938954"/>
    <lineage>
        <taxon>Eukaryota</taxon>
        <taxon>Fungi</taxon>
        <taxon>Fungi incertae sedis</taxon>
        <taxon>Mucoromycota</taxon>
        <taxon>Mucoromycotina</taxon>
        <taxon>Endogonomycetes</taxon>
        <taxon>Endogonales</taxon>
        <taxon>Endogonales incertae sedis</taxon>
        <taxon>Bifiguratus</taxon>
    </lineage>
</organism>
<dbReference type="AlphaFoldDB" id="A0A261XY05"/>
<dbReference type="InterPro" id="IPR016137">
    <property type="entry name" value="RGS"/>
</dbReference>
<proteinExistence type="predicted"/>
<gene>
    <name evidence="4" type="ORF">BZG36_04530</name>
</gene>
<feature type="transmembrane region" description="Helical" evidence="2">
    <location>
        <begin position="297"/>
        <end position="319"/>
    </location>
</feature>
<dbReference type="PANTHER" id="PTHR39466:SF1">
    <property type="entry name" value="RGS DOMAIN-CONTAINING PROTEIN"/>
    <property type="match status" value="1"/>
</dbReference>
<keyword evidence="5" id="KW-1185">Reference proteome</keyword>
<evidence type="ECO:0000256" key="1">
    <source>
        <dbReference type="SAM" id="MobiDB-lite"/>
    </source>
</evidence>
<sequence length="861" mass="95668">MSSDGSQYSSTDRSAACSRCLPKGLSLESILEGITCPPVTLRDMANYLKFVEHSSENLAFYLWFKDYKERFFTLPQSAQSLSPPITVSKFIPKANGAKFATVAPPAGWEKDKQSIASGKDQQMNDVPMDPVVVKQDLYSGRVPGHSPSASFASSTRYLAQSAGTSVTNVDLESSPIDSTLYDIRQIIDNMKGADEPLRAKDGTQIDLSNIGQLPIMSKQPFRDEISKIIREFFSEESPNELNIPSGMRAATLKALETTTHPSAFHAINEHIHKLLLLHSHPNFISFALCNGNTARVVFARGLGVSCILIGIVIGLITIFTDVGRGWRAFTIPLIFLGVATLISAMYGMCVVLHGLHHRHLRPWELFAGQDLNAVERDYNKRNIIRKIFDKEVWIQEPALRQIQGKIFWQILVKPCRILRGVILLTKDNNVLMTDIANMPIDSKALITRLRMQLRLPLDDELVASQAPLAPDTHASNTSTNPSQTSEFAILAPASNRYASPSFEEAFSFTDVPDLEPELSDLNQDILPDWPEQDVYEAQETTKGMSMDWDDDDNFVSAGNEVQSARPPAFQESPLISTRARKRSRLNESDPEEPSTPQPQPRHLKLSEASNSHVKTTSLNPPFTPQPANHQLPYPTPDKTPLSSALQKRNDGHSDISPSYLPPANRAPKPQTLITRLELSDDEDEAEDADEIVYEGPILLDDDADQTKITDIGDLKKAMVEGGFIKRAEFEGKLIRLGHMKLGRESGFQVIGYVASVDTAEYAALGDIPVVIENEMMLSLLQVTSHQEFLKVQKQQGRGAVLIYFAPLLQRLQCTAAMIHIQLPDVPNAANLILAKKDTVSEDKWQFVGRLEQWIPLDQCTI</sequence>
<evidence type="ECO:0000259" key="3">
    <source>
        <dbReference type="Pfam" id="PF00615"/>
    </source>
</evidence>
<evidence type="ECO:0000256" key="2">
    <source>
        <dbReference type="SAM" id="Phobius"/>
    </source>
</evidence>
<dbReference type="EMBL" id="MVBO01000097">
    <property type="protein sequence ID" value="OZJ03211.1"/>
    <property type="molecule type" value="Genomic_DNA"/>
</dbReference>
<keyword evidence="2" id="KW-0472">Membrane</keyword>
<feature type="region of interest" description="Disordered" evidence="1">
    <location>
        <begin position="543"/>
        <end position="668"/>
    </location>
</feature>